<dbReference type="Gene3D" id="1.10.10.10">
    <property type="entry name" value="Winged helix-like DNA-binding domain superfamily/Winged helix DNA-binding domain"/>
    <property type="match status" value="1"/>
</dbReference>
<reference evidence="3" key="1">
    <citation type="submission" date="2016-11" db="UniProtKB">
        <authorList>
            <consortium name="WormBaseParasite"/>
        </authorList>
    </citation>
    <scope>IDENTIFICATION</scope>
</reference>
<sequence length="91" mass="10736">MMASNSTGNLNEIRSIYCLTVSKTKVWRALKANPFIRQERMRKYPTLTSIQVIFSDKKKFNLDGPDGFTSYWRDLRKERSFFLHETLDAEP</sequence>
<protein>
    <recommendedName>
        <fullName evidence="1">Transposable element Tc3 transposase-like DNA-binding HTH domain-containing protein</fullName>
    </recommendedName>
</protein>
<proteinExistence type="predicted"/>
<dbReference type="Proteomes" id="UP000095283">
    <property type="component" value="Unplaced"/>
</dbReference>
<evidence type="ECO:0000259" key="1">
    <source>
        <dbReference type="Pfam" id="PF21517"/>
    </source>
</evidence>
<dbReference type="WBParaSite" id="Hba_19143">
    <property type="protein sequence ID" value="Hba_19143"/>
    <property type="gene ID" value="Hba_19143"/>
</dbReference>
<evidence type="ECO:0000313" key="3">
    <source>
        <dbReference type="WBParaSite" id="Hba_19143"/>
    </source>
</evidence>
<name>A0A1I7XN33_HETBA</name>
<organism evidence="2 3">
    <name type="scientific">Heterorhabditis bacteriophora</name>
    <name type="common">Entomopathogenic nematode worm</name>
    <dbReference type="NCBI Taxonomy" id="37862"/>
    <lineage>
        <taxon>Eukaryota</taxon>
        <taxon>Metazoa</taxon>
        <taxon>Ecdysozoa</taxon>
        <taxon>Nematoda</taxon>
        <taxon>Chromadorea</taxon>
        <taxon>Rhabditida</taxon>
        <taxon>Rhabditina</taxon>
        <taxon>Rhabditomorpha</taxon>
        <taxon>Strongyloidea</taxon>
        <taxon>Heterorhabditidae</taxon>
        <taxon>Heterorhabditis</taxon>
    </lineage>
</organism>
<accession>A0A1I7XN33</accession>
<dbReference type="InterPro" id="IPR048703">
    <property type="entry name" value="Tnp_Tc3-like_HTH"/>
</dbReference>
<dbReference type="InterPro" id="IPR036388">
    <property type="entry name" value="WH-like_DNA-bd_sf"/>
</dbReference>
<dbReference type="AlphaFoldDB" id="A0A1I7XN33"/>
<feature type="domain" description="Transposable element Tc3 transposase-like DNA-binding HTH" evidence="1">
    <location>
        <begin position="2"/>
        <end position="31"/>
    </location>
</feature>
<evidence type="ECO:0000313" key="2">
    <source>
        <dbReference type="Proteomes" id="UP000095283"/>
    </source>
</evidence>
<dbReference type="Pfam" id="PF21517">
    <property type="entry name" value="HTH_Tnp_Tc3_2_like"/>
    <property type="match status" value="1"/>
</dbReference>
<keyword evidence="2" id="KW-1185">Reference proteome</keyword>